<dbReference type="Proteomes" id="UP000077521">
    <property type="component" value="Unassembled WGS sequence"/>
</dbReference>
<dbReference type="GO" id="GO:0000221">
    <property type="term" value="C:vacuolar proton-transporting V-type ATPase, V1 domain"/>
    <property type="evidence" value="ECO:0007669"/>
    <property type="project" value="InterPro"/>
</dbReference>
<dbReference type="SUPFAM" id="SSF48371">
    <property type="entry name" value="ARM repeat"/>
    <property type="match status" value="1"/>
</dbReference>
<dbReference type="InterPro" id="IPR016024">
    <property type="entry name" value="ARM-type_fold"/>
</dbReference>
<evidence type="ECO:0000259" key="2">
    <source>
        <dbReference type="Pfam" id="PF11698"/>
    </source>
</evidence>
<dbReference type="Pfam" id="PF11698">
    <property type="entry name" value="V-ATPase_H_C"/>
    <property type="match status" value="1"/>
</dbReference>
<protein>
    <recommendedName>
        <fullName evidence="2">ATPase V1 complex subunit H C-terminal domain-containing protein</fullName>
    </recommendedName>
</protein>
<dbReference type="Gene3D" id="1.25.40.150">
    <property type="entry name" value="V-type ATPase, subunit H, C-terminal domain"/>
    <property type="match status" value="1"/>
</dbReference>
<dbReference type="InterPro" id="IPR011987">
    <property type="entry name" value="ATPase_V1-cplx_hsu_C"/>
</dbReference>
<gene>
    <name evidence="3" type="ORF">A4X13_0g6104</name>
</gene>
<evidence type="ECO:0000313" key="4">
    <source>
        <dbReference type="Proteomes" id="UP000077521"/>
    </source>
</evidence>
<dbReference type="AlphaFoldDB" id="A0A8T8SQN2"/>
<feature type="region of interest" description="Disordered" evidence="1">
    <location>
        <begin position="42"/>
        <end position="66"/>
    </location>
</feature>
<organism evidence="3 4">
    <name type="scientific">Tilletia indica</name>
    <dbReference type="NCBI Taxonomy" id="43049"/>
    <lineage>
        <taxon>Eukaryota</taxon>
        <taxon>Fungi</taxon>
        <taxon>Dikarya</taxon>
        <taxon>Basidiomycota</taxon>
        <taxon>Ustilaginomycotina</taxon>
        <taxon>Exobasidiomycetes</taxon>
        <taxon>Tilletiales</taxon>
        <taxon>Tilletiaceae</taxon>
        <taxon>Tilletia</taxon>
    </lineage>
</organism>
<sequence>MCSFEWLRLVSARLTILWILGGGFMPMLEGMRSHPHSRRAWVDAAGPSTSSTTTQQQQAGGGAGSSQRAIEVVSTYDLSGELSWDNPAHELDDFWKQNAEKLVENDPEDLRLLVNIIERAAAGVNLDGADESGPAAATEDGGKAQQPQTEESTTRVALAPHDVSKCCALQRGWQATAGRARG</sequence>
<feature type="compositionally biased region" description="Polar residues" evidence="1">
    <location>
        <begin position="145"/>
        <end position="155"/>
    </location>
</feature>
<reference evidence="3" key="1">
    <citation type="submission" date="2016-04" db="EMBL/GenBank/DDBJ databases">
        <authorList>
            <person name="Nguyen H.D."/>
            <person name="Samba Siva P."/>
            <person name="Cullis J."/>
            <person name="Levesque C.A."/>
            <person name="Hambleton S."/>
        </authorList>
    </citation>
    <scope>NUCLEOTIDE SEQUENCE</scope>
    <source>
        <strain evidence="3">DAOMC 236416</strain>
    </source>
</reference>
<proteinExistence type="predicted"/>
<name>A0A8T8SQN2_9BASI</name>
<evidence type="ECO:0000256" key="1">
    <source>
        <dbReference type="SAM" id="MobiDB-lite"/>
    </source>
</evidence>
<keyword evidence="4" id="KW-1185">Reference proteome</keyword>
<feature type="region of interest" description="Disordered" evidence="1">
    <location>
        <begin position="126"/>
        <end position="157"/>
    </location>
</feature>
<accession>A0A8T8SQN2</accession>
<comment type="caution">
    <text evidence="3">The sequence shown here is derived from an EMBL/GenBank/DDBJ whole genome shotgun (WGS) entry which is preliminary data.</text>
</comment>
<dbReference type="EMBL" id="LWDF02000541">
    <property type="protein sequence ID" value="KAE8245062.1"/>
    <property type="molecule type" value="Genomic_DNA"/>
</dbReference>
<evidence type="ECO:0000313" key="3">
    <source>
        <dbReference type="EMBL" id="KAE8245062.1"/>
    </source>
</evidence>
<feature type="compositionally biased region" description="Low complexity" evidence="1">
    <location>
        <begin position="44"/>
        <end position="58"/>
    </location>
</feature>
<dbReference type="InterPro" id="IPR038497">
    <property type="entry name" value="ATPase_V1-cplx_hsu_C_sf"/>
</dbReference>
<feature type="domain" description="ATPase V1 complex subunit H C-terminal" evidence="2">
    <location>
        <begin position="79"/>
        <end position="119"/>
    </location>
</feature>
<dbReference type="GO" id="GO:1902600">
    <property type="term" value="P:proton transmembrane transport"/>
    <property type="evidence" value="ECO:0007669"/>
    <property type="project" value="InterPro"/>
</dbReference>
<reference evidence="3" key="2">
    <citation type="journal article" date="2019" name="IMA Fungus">
        <title>Genome sequencing and comparison of five Tilletia species to identify candidate genes for the detection of regulated species infecting wheat.</title>
        <authorList>
            <person name="Nguyen H.D.T."/>
            <person name="Sultana T."/>
            <person name="Kesanakurti P."/>
            <person name="Hambleton S."/>
        </authorList>
    </citation>
    <scope>NUCLEOTIDE SEQUENCE</scope>
    <source>
        <strain evidence="3">DAOMC 236416</strain>
    </source>
</reference>